<feature type="region of interest" description="Disordered" evidence="1">
    <location>
        <begin position="198"/>
        <end position="218"/>
    </location>
</feature>
<gene>
    <name evidence="3" type="ORF">DNTS_030963</name>
</gene>
<proteinExistence type="predicted"/>
<dbReference type="AlphaFoldDB" id="A0A553MXR6"/>
<keyword evidence="2" id="KW-0812">Transmembrane</keyword>
<keyword evidence="4" id="KW-1185">Reference proteome</keyword>
<protein>
    <submittedName>
        <fullName evidence="3">Uncharacterized protein</fullName>
    </submittedName>
</protein>
<accession>A0A553MXR6</accession>
<keyword evidence="2" id="KW-0472">Membrane</keyword>
<evidence type="ECO:0000256" key="1">
    <source>
        <dbReference type="SAM" id="MobiDB-lite"/>
    </source>
</evidence>
<name>A0A553MXR6_9TELE</name>
<evidence type="ECO:0000313" key="4">
    <source>
        <dbReference type="Proteomes" id="UP000316079"/>
    </source>
</evidence>
<evidence type="ECO:0000313" key="3">
    <source>
        <dbReference type="EMBL" id="TRY57972.1"/>
    </source>
</evidence>
<sequence length="353" mass="38902">MCTKYRDNKPLHQKHIHKLSNTGSIRRFSIRMREDEGRSRWIPAAVAPSEHQRADETCEAEHKSLMDTQHVCCAANSVGGTVPYRPVSVPLFCPNCTIERTGRGGRALHSSACRRSSGYVTLIEDRQGLRLHRVLFRLSRVEKGLRKRAGTRRQRSMFSNLGMLTVIAGAALSANWILPVSARAYAFFLELGQKREERSSQAAMTDGESDEAGEAENRYSDVMITPHTAGRAMLLLFCREHVAGFNLHWSELGVDIGGAPWRILGAVIQASAEAVHRPSRSDVLSVCPGNSSQCPLEGLSAAVIGPVSALRLREMHASVSGKEENKALLWMSFDSRRGPAASPMAGEHARSHR</sequence>
<keyword evidence="2" id="KW-1133">Transmembrane helix</keyword>
<comment type="caution">
    <text evidence="3">The sequence shown here is derived from an EMBL/GenBank/DDBJ whole genome shotgun (WGS) entry which is preliminary data.</text>
</comment>
<reference evidence="3 4" key="1">
    <citation type="journal article" date="2019" name="Sci. Data">
        <title>Hybrid genome assembly and annotation of Danionella translucida.</title>
        <authorList>
            <person name="Kadobianskyi M."/>
            <person name="Schulze L."/>
            <person name="Schuelke M."/>
            <person name="Judkewitz B."/>
        </authorList>
    </citation>
    <scope>NUCLEOTIDE SEQUENCE [LARGE SCALE GENOMIC DNA]</scope>
    <source>
        <strain evidence="3 4">Bolton</strain>
    </source>
</reference>
<dbReference type="EMBL" id="SRMA01027217">
    <property type="protein sequence ID" value="TRY57972.1"/>
    <property type="molecule type" value="Genomic_DNA"/>
</dbReference>
<feature type="transmembrane region" description="Helical" evidence="2">
    <location>
        <begin position="157"/>
        <end position="178"/>
    </location>
</feature>
<dbReference type="Proteomes" id="UP000316079">
    <property type="component" value="Unassembled WGS sequence"/>
</dbReference>
<organism evidence="3 4">
    <name type="scientific">Danionella cerebrum</name>
    <dbReference type="NCBI Taxonomy" id="2873325"/>
    <lineage>
        <taxon>Eukaryota</taxon>
        <taxon>Metazoa</taxon>
        <taxon>Chordata</taxon>
        <taxon>Craniata</taxon>
        <taxon>Vertebrata</taxon>
        <taxon>Euteleostomi</taxon>
        <taxon>Actinopterygii</taxon>
        <taxon>Neopterygii</taxon>
        <taxon>Teleostei</taxon>
        <taxon>Ostariophysi</taxon>
        <taxon>Cypriniformes</taxon>
        <taxon>Danionidae</taxon>
        <taxon>Danioninae</taxon>
        <taxon>Danionella</taxon>
    </lineage>
</organism>
<evidence type="ECO:0000256" key="2">
    <source>
        <dbReference type="SAM" id="Phobius"/>
    </source>
</evidence>